<feature type="non-terminal residue" evidence="4">
    <location>
        <position position="133"/>
    </location>
</feature>
<dbReference type="Proteomes" id="UP000654075">
    <property type="component" value="Unassembled WGS sequence"/>
</dbReference>
<keyword evidence="3" id="KW-0269">Exonuclease</keyword>
<dbReference type="AlphaFoldDB" id="A0A813EJP7"/>
<dbReference type="SUPFAM" id="SSF56281">
    <property type="entry name" value="Metallo-hydrolase/oxidoreductase"/>
    <property type="match status" value="1"/>
</dbReference>
<evidence type="ECO:0008006" key="6">
    <source>
        <dbReference type="Google" id="ProtNLM"/>
    </source>
</evidence>
<keyword evidence="5" id="KW-1185">Reference proteome</keyword>
<organism evidence="4 5">
    <name type="scientific">Polarella glacialis</name>
    <name type="common">Dinoflagellate</name>
    <dbReference type="NCBI Taxonomy" id="89957"/>
    <lineage>
        <taxon>Eukaryota</taxon>
        <taxon>Sar</taxon>
        <taxon>Alveolata</taxon>
        <taxon>Dinophyceae</taxon>
        <taxon>Suessiales</taxon>
        <taxon>Suessiaceae</taxon>
        <taxon>Polarella</taxon>
    </lineage>
</organism>
<dbReference type="OrthoDB" id="262529at2759"/>
<reference evidence="4" key="1">
    <citation type="submission" date="2021-02" db="EMBL/GenBank/DDBJ databases">
        <authorList>
            <person name="Dougan E. K."/>
            <person name="Rhodes N."/>
            <person name="Thang M."/>
            <person name="Chan C."/>
        </authorList>
    </citation>
    <scope>NUCLEOTIDE SEQUENCE</scope>
</reference>
<dbReference type="GO" id="GO:0006303">
    <property type="term" value="P:double-strand break repair via nonhomologous end joining"/>
    <property type="evidence" value="ECO:0007669"/>
    <property type="project" value="TreeGrafter"/>
</dbReference>
<protein>
    <recommendedName>
        <fullName evidence="6">DNA repair metallo-beta-lactamase domain-containing protein</fullName>
    </recommendedName>
</protein>
<keyword evidence="2" id="KW-0378">Hydrolase</keyword>
<accession>A0A813EJP7</accession>
<keyword evidence="1" id="KW-0540">Nuclease</keyword>
<dbReference type="PANTHER" id="PTHR23240">
    <property type="entry name" value="DNA CROSS-LINK REPAIR PROTEIN PSO2/SNM1-RELATED"/>
    <property type="match status" value="1"/>
</dbReference>
<evidence type="ECO:0000313" key="5">
    <source>
        <dbReference type="Proteomes" id="UP000654075"/>
    </source>
</evidence>
<dbReference type="GO" id="GO:0035312">
    <property type="term" value="F:5'-3' DNA exonuclease activity"/>
    <property type="evidence" value="ECO:0007669"/>
    <property type="project" value="TreeGrafter"/>
</dbReference>
<dbReference type="Gene3D" id="3.60.15.10">
    <property type="entry name" value="Ribonuclease Z/Hydroxyacylglutathione hydrolase-like"/>
    <property type="match status" value="1"/>
</dbReference>
<gene>
    <name evidence="4" type="ORF">PGLA1383_LOCUS19126</name>
</gene>
<evidence type="ECO:0000256" key="2">
    <source>
        <dbReference type="ARBA" id="ARBA00022801"/>
    </source>
</evidence>
<proteinExistence type="predicted"/>
<dbReference type="PANTHER" id="PTHR23240:SF8">
    <property type="entry name" value="PROTEIN ARTEMIS"/>
    <property type="match status" value="1"/>
</dbReference>
<dbReference type="InterPro" id="IPR036866">
    <property type="entry name" value="RibonucZ/Hydroxyglut_hydro"/>
</dbReference>
<evidence type="ECO:0000256" key="3">
    <source>
        <dbReference type="ARBA" id="ARBA00022839"/>
    </source>
</evidence>
<evidence type="ECO:0000313" key="4">
    <source>
        <dbReference type="EMBL" id="CAE8600822.1"/>
    </source>
</evidence>
<evidence type="ECO:0000256" key="1">
    <source>
        <dbReference type="ARBA" id="ARBA00022722"/>
    </source>
</evidence>
<dbReference type="GO" id="GO:0003684">
    <property type="term" value="F:damaged DNA binding"/>
    <property type="evidence" value="ECO:0007669"/>
    <property type="project" value="TreeGrafter"/>
</dbReference>
<feature type="non-terminal residue" evidence="4">
    <location>
        <position position="1"/>
    </location>
</feature>
<name>A0A813EJP7_POLGL</name>
<dbReference type="EMBL" id="CAJNNV010012484">
    <property type="protein sequence ID" value="CAE8600822.1"/>
    <property type="molecule type" value="Genomic_DNA"/>
</dbReference>
<sequence>VLRPLAVGPVHRLPLGEVDASSAGEQLELEVTLVDANHVPGSVMFVFSGYFGNVLYTGDFRLHKDHAHLGAMPLLQRQGGQLARIFLDNTFCHPSFQQPTREEVAKELLKSLSCKWPALIFIAVYKLGKEPLL</sequence>
<dbReference type="GO" id="GO:0036297">
    <property type="term" value="P:interstrand cross-link repair"/>
    <property type="evidence" value="ECO:0007669"/>
    <property type="project" value="TreeGrafter"/>
</dbReference>
<comment type="caution">
    <text evidence="4">The sequence shown here is derived from an EMBL/GenBank/DDBJ whole genome shotgun (WGS) entry which is preliminary data.</text>
</comment>